<gene>
    <name evidence="1" type="ORF">CCYN2B_120178</name>
</gene>
<dbReference type="RefSeq" id="WP_041990418.1">
    <property type="nucleotide sequence ID" value="NZ_CDOD01000004.1"/>
</dbReference>
<dbReference type="STRING" id="28189.CCYN74_110122"/>
<evidence type="ECO:0008006" key="3">
    <source>
        <dbReference type="Google" id="ProtNLM"/>
    </source>
</evidence>
<reference evidence="2" key="1">
    <citation type="submission" date="2015-01" db="EMBL/GenBank/DDBJ databases">
        <authorList>
            <person name="MANFREDI Pablo"/>
        </authorList>
    </citation>
    <scope>NUCLEOTIDE SEQUENCE [LARGE SCALE GENOMIC DNA]</scope>
    <source>
        <strain evidence="2">Ccyn2B</strain>
    </source>
</reference>
<name>A0A0B7H5M3_9FLAO</name>
<dbReference type="Proteomes" id="UP000038055">
    <property type="component" value="Unassembled WGS sequence"/>
</dbReference>
<evidence type="ECO:0000313" key="1">
    <source>
        <dbReference type="EMBL" id="CEN32933.1"/>
    </source>
</evidence>
<dbReference type="EMBL" id="CDOD01000004">
    <property type="protein sequence ID" value="CEN32933.1"/>
    <property type="molecule type" value="Genomic_DNA"/>
</dbReference>
<protein>
    <recommendedName>
        <fullName evidence="3">DUF4270 domain-containing protein</fullName>
    </recommendedName>
</protein>
<proteinExistence type="predicted"/>
<dbReference type="Pfam" id="PF14092">
    <property type="entry name" value="DUF4270"/>
    <property type="match status" value="1"/>
</dbReference>
<accession>A0A0B7H5M3</accession>
<dbReference type="InterPro" id="IPR025366">
    <property type="entry name" value="DUF4270"/>
</dbReference>
<dbReference type="PROSITE" id="PS51257">
    <property type="entry name" value="PROKAR_LIPOPROTEIN"/>
    <property type="match status" value="1"/>
</dbReference>
<sequence length="522" mass="58442">MNKTMFFKTLAITGLSIIFCSCTDDSFKEIESDLLGNSNYDTGVYTATVSINNVKEKATQANGLGGYLLGQYTQEPFGTKKASIIAQITLPSENPTFGANSQATEIKNKSQEEETITEAYLYIPFFNPNSFSKNFSYTKDAEYVLDSIYGDSKASFQVDVKELTYFLRDIDENLKNQIYYSDLNVNTHLGASLIKENKSYTISRKAITRNKLDSSKTNDKGTDNVGDVLAPGIRIDLKTDFFQQKILDKEGSNELSNQNVFKNYFRGIAVSVDNLSADLMMLLNMANAKIELVYTYKSSSDKDKKNTNRYEMNVNGITVNLFNNSQEAINLDSNPNDVSRVFLSGSQGRTAELKLFTETELAEIRKKDVLITDASLFLYVDESVTYNKEPERIFIYNAKTGAILADYLHDPTTSLPSSNDAQTVHLGKLQKKNGKGVYYQLRITNHILNIIKNKAENVPLGIAVASNVKNSLSAKYLNLSNEKKFIPMNSLSTPLSTVIYGNSLSIDKDKRLQLKINYTKLK</sequence>
<evidence type="ECO:0000313" key="2">
    <source>
        <dbReference type="Proteomes" id="UP000038055"/>
    </source>
</evidence>
<dbReference type="eggNOG" id="ENOG502Z8IK">
    <property type="taxonomic scope" value="Bacteria"/>
</dbReference>
<dbReference type="AlphaFoldDB" id="A0A0B7H5M3"/>
<organism evidence="1 2">
    <name type="scientific">Capnocytophaga cynodegmi</name>
    <dbReference type="NCBI Taxonomy" id="28189"/>
    <lineage>
        <taxon>Bacteria</taxon>
        <taxon>Pseudomonadati</taxon>
        <taxon>Bacteroidota</taxon>
        <taxon>Flavobacteriia</taxon>
        <taxon>Flavobacteriales</taxon>
        <taxon>Flavobacteriaceae</taxon>
        <taxon>Capnocytophaga</taxon>
    </lineage>
</organism>
<keyword evidence="2" id="KW-1185">Reference proteome</keyword>